<dbReference type="EMBL" id="LAZR01028628">
    <property type="protein sequence ID" value="KKL62014.1"/>
    <property type="molecule type" value="Genomic_DNA"/>
</dbReference>
<evidence type="ECO:0000313" key="2">
    <source>
        <dbReference type="EMBL" id="KKL62014.1"/>
    </source>
</evidence>
<reference evidence="2" key="1">
    <citation type="journal article" date="2015" name="Nature">
        <title>Complex archaea that bridge the gap between prokaryotes and eukaryotes.</title>
        <authorList>
            <person name="Spang A."/>
            <person name="Saw J.H."/>
            <person name="Jorgensen S.L."/>
            <person name="Zaremba-Niedzwiedzka K."/>
            <person name="Martijn J."/>
            <person name="Lind A.E."/>
            <person name="van Eijk R."/>
            <person name="Schleper C."/>
            <person name="Guy L."/>
            <person name="Ettema T.J."/>
        </authorList>
    </citation>
    <scope>NUCLEOTIDE SEQUENCE</scope>
</reference>
<protein>
    <recommendedName>
        <fullName evidence="1">Glutamine amidotransferase type-2 domain-containing protein</fullName>
    </recommendedName>
</protein>
<evidence type="ECO:0000259" key="1">
    <source>
        <dbReference type="PROSITE" id="PS51278"/>
    </source>
</evidence>
<organism evidence="2">
    <name type="scientific">marine sediment metagenome</name>
    <dbReference type="NCBI Taxonomy" id="412755"/>
    <lineage>
        <taxon>unclassified sequences</taxon>
        <taxon>metagenomes</taxon>
        <taxon>ecological metagenomes</taxon>
    </lineage>
</organism>
<proteinExistence type="predicted"/>
<dbReference type="Gene3D" id="3.60.20.10">
    <property type="entry name" value="Glutamine Phosphoribosylpyrophosphate, subunit 1, domain 1"/>
    <property type="match status" value="1"/>
</dbReference>
<dbReference type="SUPFAM" id="SSF56235">
    <property type="entry name" value="N-terminal nucleophile aminohydrolases (Ntn hydrolases)"/>
    <property type="match status" value="1"/>
</dbReference>
<dbReference type="InterPro" id="IPR029055">
    <property type="entry name" value="Ntn_hydrolases_N"/>
</dbReference>
<dbReference type="InterPro" id="IPR017932">
    <property type="entry name" value="GATase_2_dom"/>
</dbReference>
<dbReference type="PROSITE" id="PS51278">
    <property type="entry name" value="GATASE_TYPE_2"/>
    <property type="match status" value="1"/>
</dbReference>
<name>A0A0F9DK63_9ZZZZ</name>
<gene>
    <name evidence="2" type="ORF">LCGC14_2189490</name>
</gene>
<feature type="non-terminal residue" evidence="2">
    <location>
        <position position="194"/>
    </location>
</feature>
<dbReference type="AlphaFoldDB" id="A0A0F9DK63"/>
<feature type="domain" description="Glutamine amidotransferase type-2" evidence="1">
    <location>
        <begin position="22"/>
        <end position="194"/>
    </location>
</feature>
<comment type="caution">
    <text evidence="2">The sequence shown here is derived from an EMBL/GenBank/DDBJ whole genome shotgun (WGS) entry which is preliminary data.</text>
</comment>
<sequence length="194" mass="22021">MRWENYTSLPERFRNQRVFDGCGISGFLNIDGTRESGTKVTDMLCILKERENGLGAGYAAYGIYPEYKDSYALHFLFDTEAGKTKVLDYLGKNGKIVRSEPIPTKIPPNVENPPITWRVFFDPEGSKNHDGKIVQLVMEINSNIENAFVMSSGKDMGVFKGNGWSYEIADFYKISDYKAYMWLAHSRFPTNTPG</sequence>
<accession>A0A0F9DK63</accession>